<dbReference type="SMART" id="SM00448">
    <property type="entry name" value="REC"/>
    <property type="match status" value="1"/>
</dbReference>
<dbReference type="InterPro" id="IPR001789">
    <property type="entry name" value="Sig_transdc_resp-reg_receiver"/>
</dbReference>
<sequence length="202" mass="22394">MRVYVVENDDEVRATLQSLLDTCGHEVAWYRDGRDFLHQSGSLPPGCIVLDRNLPGLDTLNFDRACVRTCVDRHEVIVLSGPCDVCDAVAAMRAGAVDFFELPYRRAELLDALTRANMRLEERAAKKREAAKNLQLFGKLTQRELAVLRASGQGESSKVAAHKLCLSPRTVEMHRSSILKKLEVPTFAAALVMANSADILRS</sequence>
<dbReference type="InterPro" id="IPR039420">
    <property type="entry name" value="WalR-like"/>
</dbReference>
<dbReference type="EMBL" id="FOWZ01000004">
    <property type="protein sequence ID" value="SFP31633.1"/>
    <property type="molecule type" value="Genomic_DNA"/>
</dbReference>
<feature type="domain" description="HTH luxR-type" evidence="3">
    <location>
        <begin position="133"/>
        <end position="198"/>
    </location>
</feature>
<name>A0A1I5PCC1_9SPHN</name>
<dbReference type="PROSITE" id="PS50110">
    <property type="entry name" value="RESPONSE_REGULATORY"/>
    <property type="match status" value="1"/>
</dbReference>
<dbReference type="InterPro" id="IPR011006">
    <property type="entry name" value="CheY-like_superfamily"/>
</dbReference>
<keyword evidence="6" id="KW-1185">Reference proteome</keyword>
<dbReference type="InterPro" id="IPR036388">
    <property type="entry name" value="WH-like_DNA-bd_sf"/>
</dbReference>
<dbReference type="Gene3D" id="1.10.10.10">
    <property type="entry name" value="Winged helix-like DNA-binding domain superfamily/Winged helix DNA-binding domain"/>
    <property type="match status" value="1"/>
</dbReference>
<evidence type="ECO:0000256" key="1">
    <source>
        <dbReference type="ARBA" id="ARBA00023125"/>
    </source>
</evidence>
<dbReference type="InterPro" id="IPR016032">
    <property type="entry name" value="Sig_transdc_resp-reg_C-effctor"/>
</dbReference>
<dbReference type="PANTHER" id="PTHR43214">
    <property type="entry name" value="TWO-COMPONENT RESPONSE REGULATOR"/>
    <property type="match status" value="1"/>
</dbReference>
<dbReference type="Pfam" id="PF00196">
    <property type="entry name" value="GerE"/>
    <property type="match status" value="1"/>
</dbReference>
<dbReference type="InterPro" id="IPR000792">
    <property type="entry name" value="Tscrpt_reg_LuxR_C"/>
</dbReference>
<dbReference type="SUPFAM" id="SSF52172">
    <property type="entry name" value="CheY-like"/>
    <property type="match status" value="1"/>
</dbReference>
<accession>A0A1I5PCC1</accession>
<evidence type="ECO:0000259" key="3">
    <source>
        <dbReference type="PROSITE" id="PS50043"/>
    </source>
</evidence>
<evidence type="ECO:0000313" key="5">
    <source>
        <dbReference type="EMBL" id="SFP31633.1"/>
    </source>
</evidence>
<gene>
    <name evidence="5" type="ORF">SAMN04488060_2307</name>
</gene>
<organism evidence="5 6">
    <name type="scientific">Qipengyuania nanhaisediminis</name>
    <dbReference type="NCBI Taxonomy" id="604088"/>
    <lineage>
        <taxon>Bacteria</taxon>
        <taxon>Pseudomonadati</taxon>
        <taxon>Pseudomonadota</taxon>
        <taxon>Alphaproteobacteria</taxon>
        <taxon>Sphingomonadales</taxon>
        <taxon>Erythrobacteraceae</taxon>
        <taxon>Qipengyuania</taxon>
    </lineage>
</organism>
<dbReference type="GO" id="GO:0003677">
    <property type="term" value="F:DNA binding"/>
    <property type="evidence" value="ECO:0007669"/>
    <property type="project" value="UniProtKB-KW"/>
</dbReference>
<feature type="modified residue" description="4-aspartylphosphate" evidence="2">
    <location>
        <position position="51"/>
    </location>
</feature>
<dbReference type="PRINTS" id="PR00038">
    <property type="entry name" value="HTHLUXR"/>
</dbReference>
<dbReference type="Proteomes" id="UP000199331">
    <property type="component" value="Unassembled WGS sequence"/>
</dbReference>
<dbReference type="STRING" id="604088.SAMN04488060_2307"/>
<dbReference type="GO" id="GO:0000160">
    <property type="term" value="P:phosphorelay signal transduction system"/>
    <property type="evidence" value="ECO:0007669"/>
    <property type="project" value="InterPro"/>
</dbReference>
<keyword evidence="2" id="KW-0597">Phosphoprotein</keyword>
<feature type="domain" description="Response regulatory" evidence="4">
    <location>
        <begin position="2"/>
        <end position="117"/>
    </location>
</feature>
<dbReference type="SMART" id="SM00421">
    <property type="entry name" value="HTH_LUXR"/>
    <property type="match status" value="1"/>
</dbReference>
<dbReference type="RefSeq" id="WP_090481762.1">
    <property type="nucleotide sequence ID" value="NZ_FOWZ01000004.1"/>
</dbReference>
<dbReference type="Pfam" id="PF00072">
    <property type="entry name" value="Response_reg"/>
    <property type="match status" value="1"/>
</dbReference>
<dbReference type="PROSITE" id="PS50043">
    <property type="entry name" value="HTH_LUXR_2"/>
    <property type="match status" value="1"/>
</dbReference>
<evidence type="ECO:0000256" key="2">
    <source>
        <dbReference type="PROSITE-ProRule" id="PRU00169"/>
    </source>
</evidence>
<dbReference type="GO" id="GO:0006355">
    <property type="term" value="P:regulation of DNA-templated transcription"/>
    <property type="evidence" value="ECO:0007669"/>
    <property type="project" value="InterPro"/>
</dbReference>
<dbReference type="CDD" id="cd06170">
    <property type="entry name" value="LuxR_C_like"/>
    <property type="match status" value="1"/>
</dbReference>
<reference evidence="6" key="1">
    <citation type="submission" date="2016-10" db="EMBL/GenBank/DDBJ databases">
        <authorList>
            <person name="Varghese N."/>
            <person name="Submissions S."/>
        </authorList>
    </citation>
    <scope>NUCLEOTIDE SEQUENCE [LARGE SCALE GENOMIC DNA]</scope>
    <source>
        <strain evidence="6">CGMCC 1.7715</strain>
    </source>
</reference>
<protein>
    <submittedName>
        <fullName evidence="5">Response regulator receiver domain-containing protein</fullName>
    </submittedName>
</protein>
<evidence type="ECO:0000259" key="4">
    <source>
        <dbReference type="PROSITE" id="PS50110"/>
    </source>
</evidence>
<dbReference type="Gene3D" id="3.40.50.2300">
    <property type="match status" value="1"/>
</dbReference>
<dbReference type="PANTHER" id="PTHR43214:SF44">
    <property type="entry name" value="TWO-COMPONENT RESPONSE REGULATOR"/>
    <property type="match status" value="1"/>
</dbReference>
<keyword evidence="1" id="KW-0238">DNA-binding</keyword>
<dbReference type="SUPFAM" id="SSF46894">
    <property type="entry name" value="C-terminal effector domain of the bipartite response regulators"/>
    <property type="match status" value="1"/>
</dbReference>
<dbReference type="AlphaFoldDB" id="A0A1I5PCC1"/>
<proteinExistence type="predicted"/>
<evidence type="ECO:0000313" key="6">
    <source>
        <dbReference type="Proteomes" id="UP000199331"/>
    </source>
</evidence>